<dbReference type="EMBL" id="CAAALY010262878">
    <property type="protein sequence ID" value="VEL39884.1"/>
    <property type="molecule type" value="Genomic_DNA"/>
</dbReference>
<comment type="caution">
    <text evidence="1">The sequence shown here is derived from an EMBL/GenBank/DDBJ whole genome shotgun (WGS) entry which is preliminary data.</text>
</comment>
<sequence>MALEHFSFCRTGKKQIMRMPSDRCTQVHMRKHTSLQSPPPHTSMHLIYPTFVGLADNLH</sequence>
<dbReference type="Proteomes" id="UP000784294">
    <property type="component" value="Unassembled WGS sequence"/>
</dbReference>
<accession>A0A448XM12</accession>
<proteinExistence type="predicted"/>
<reference evidence="1" key="1">
    <citation type="submission" date="2018-11" db="EMBL/GenBank/DDBJ databases">
        <authorList>
            <consortium name="Pathogen Informatics"/>
        </authorList>
    </citation>
    <scope>NUCLEOTIDE SEQUENCE</scope>
</reference>
<evidence type="ECO:0000313" key="2">
    <source>
        <dbReference type="Proteomes" id="UP000784294"/>
    </source>
</evidence>
<keyword evidence="2" id="KW-1185">Reference proteome</keyword>
<name>A0A448XM12_9PLAT</name>
<evidence type="ECO:0000313" key="1">
    <source>
        <dbReference type="EMBL" id="VEL39884.1"/>
    </source>
</evidence>
<dbReference type="AlphaFoldDB" id="A0A448XM12"/>
<organism evidence="1 2">
    <name type="scientific">Protopolystoma xenopodis</name>
    <dbReference type="NCBI Taxonomy" id="117903"/>
    <lineage>
        <taxon>Eukaryota</taxon>
        <taxon>Metazoa</taxon>
        <taxon>Spiralia</taxon>
        <taxon>Lophotrochozoa</taxon>
        <taxon>Platyhelminthes</taxon>
        <taxon>Monogenea</taxon>
        <taxon>Polyopisthocotylea</taxon>
        <taxon>Polystomatidea</taxon>
        <taxon>Polystomatidae</taxon>
        <taxon>Protopolystoma</taxon>
    </lineage>
</organism>
<gene>
    <name evidence="1" type="ORF">PXEA_LOCUS33324</name>
</gene>
<protein>
    <submittedName>
        <fullName evidence="1">Uncharacterized protein</fullName>
    </submittedName>
</protein>